<keyword evidence="1" id="KW-1185">Reference proteome</keyword>
<dbReference type="AlphaFoldDB" id="A0A1I8AVA1"/>
<evidence type="ECO:0000313" key="2">
    <source>
        <dbReference type="WBParaSite" id="L893_g9260.t1"/>
    </source>
</evidence>
<dbReference type="Proteomes" id="UP000095287">
    <property type="component" value="Unplaced"/>
</dbReference>
<evidence type="ECO:0000313" key="1">
    <source>
        <dbReference type="Proteomes" id="UP000095287"/>
    </source>
</evidence>
<dbReference type="WBParaSite" id="L893_g9260.t1">
    <property type="protein sequence ID" value="L893_g9260.t1"/>
    <property type="gene ID" value="L893_g9260"/>
</dbReference>
<proteinExistence type="predicted"/>
<reference evidence="2" key="1">
    <citation type="submission" date="2016-11" db="UniProtKB">
        <authorList>
            <consortium name="WormBaseParasite"/>
        </authorList>
    </citation>
    <scope>IDENTIFICATION</scope>
</reference>
<sequence>MDSDFVLTVQVQLADHVNLLKMKRETVEFDSVHAIRKDLDVQFQFGDLSMRRYPPEKPRPLGYTNVTIKGSLQNVESARTRLQNVMPITITLPLEAAKLKKDYSENELHDNLSLIRKESEHAYPTVTVK</sequence>
<accession>A0A1I8AVA1</accession>
<organism evidence="1 2">
    <name type="scientific">Steinernema glaseri</name>
    <dbReference type="NCBI Taxonomy" id="37863"/>
    <lineage>
        <taxon>Eukaryota</taxon>
        <taxon>Metazoa</taxon>
        <taxon>Ecdysozoa</taxon>
        <taxon>Nematoda</taxon>
        <taxon>Chromadorea</taxon>
        <taxon>Rhabditida</taxon>
        <taxon>Tylenchina</taxon>
        <taxon>Panagrolaimomorpha</taxon>
        <taxon>Strongyloidoidea</taxon>
        <taxon>Steinernematidae</taxon>
        <taxon>Steinernema</taxon>
    </lineage>
</organism>
<protein>
    <submittedName>
        <fullName evidence="2">Protein lethal(2)essential for life</fullName>
    </submittedName>
</protein>
<name>A0A1I8AVA1_9BILA</name>
<dbReference type="Gene3D" id="3.30.310.270">
    <property type="match status" value="1"/>
</dbReference>